<accession>A0ABU1DF50</accession>
<dbReference type="SUPFAM" id="SSF56935">
    <property type="entry name" value="Porins"/>
    <property type="match status" value="1"/>
</dbReference>
<evidence type="ECO:0000313" key="7">
    <source>
        <dbReference type="Proteomes" id="UP001181622"/>
    </source>
</evidence>
<protein>
    <submittedName>
        <fullName evidence="6">FecR domain-containing protein</fullName>
    </submittedName>
</protein>
<keyword evidence="7" id="KW-1185">Reference proteome</keyword>
<dbReference type="Gene3D" id="1.25.40.10">
    <property type="entry name" value="Tetratricopeptide repeat domain"/>
    <property type="match status" value="2"/>
</dbReference>
<feature type="domain" description="FecR protein" evidence="5">
    <location>
        <begin position="69"/>
        <end position="163"/>
    </location>
</feature>
<evidence type="ECO:0000259" key="5">
    <source>
        <dbReference type="Pfam" id="PF04773"/>
    </source>
</evidence>
<dbReference type="EMBL" id="JADBEO010000015">
    <property type="protein sequence ID" value="MDR4306735.1"/>
    <property type="molecule type" value="Genomic_DNA"/>
</dbReference>
<comment type="subcellular location">
    <subcellularLocation>
        <location evidence="1">Cell outer membrane</location>
    </subcellularLocation>
</comment>
<feature type="signal peptide" evidence="4">
    <location>
        <begin position="1"/>
        <end position="24"/>
    </location>
</feature>
<dbReference type="InterPro" id="IPR006860">
    <property type="entry name" value="FecR"/>
</dbReference>
<feature type="chain" id="PRO_5045606590" evidence="4">
    <location>
        <begin position="25"/>
        <end position="1243"/>
    </location>
</feature>
<evidence type="ECO:0000256" key="2">
    <source>
        <dbReference type="ARBA" id="ARBA00023136"/>
    </source>
</evidence>
<dbReference type="PANTHER" id="PTHR38731">
    <property type="entry name" value="LIPL45-RELATED LIPOPROTEIN-RELATED"/>
    <property type="match status" value="1"/>
</dbReference>
<dbReference type="Pfam" id="PF04773">
    <property type="entry name" value="FecR"/>
    <property type="match status" value="1"/>
</dbReference>
<keyword evidence="4" id="KW-0732">Signal</keyword>
<evidence type="ECO:0000256" key="4">
    <source>
        <dbReference type="SAM" id="SignalP"/>
    </source>
</evidence>
<dbReference type="InterPro" id="IPR036942">
    <property type="entry name" value="Beta-barrel_TonB_sf"/>
</dbReference>
<dbReference type="Gene3D" id="2.40.170.20">
    <property type="entry name" value="TonB-dependent receptor, beta-barrel domain"/>
    <property type="match status" value="1"/>
</dbReference>
<comment type="caution">
    <text evidence="6">The sequence shown here is derived from an EMBL/GenBank/DDBJ whole genome shotgun (WGS) entry which is preliminary data.</text>
</comment>
<sequence length="1243" mass="134218">MAVAVLRLGAAAAAMALSLAAAHAQAPFARPQPYAANVIATKGGEELQLRAEPDWRSVVIDQRLIGGDSLRTNAFGNLAILFEDRTQIRLGRNSELVVKDVARGPNGETQLALPRGSMWARAARGGSGVTVETPAAAAAIRGTDWSLSVEGKKTGLIVLDGEVALTNPQGSVTVRGGEAAEAVVGRAPRKVTLVNFDRREQIQIYRDLADSFSELTPTAVTRAEERAARGRALARPGAARSAEEWLTLAETGLTYDGPKMAAQALAQAERRGLSPAQKARADLVHCFIEARKRRWAKAAALCEGAVGRLDRARAGTAAYLGWAARAMADPTKHAPLPDAARYADTPQGVLARASVESFVFNAKRGVEIVDEGVRRYPNDVMMRAGKGLLHIMMSDKEAAKKAIDEALAVDPDDPYALVASARYKLTVESDLEGALKQLKRAQQVAPGADFVWLETSLVEDERDATHEAEAAHKKAIELDPDDPINRSNYAVFLMERGRLAAAERELEAAEAIDPGGFFNLYTRGFLELSRGQNEAAIQKLLAASAIAPQASSVQIAIAIANYQSGNTVEADQALDNADQFDDDDPITPMIRSVIAVDRYRADEAIENARESLRRREARGGAFATIDANRQNGSFVASALRFLQLDEWARYYGDRVADAFTSSAYFDQAIVNRADPFAAATTQSPPDALQGGVTSFSSLIQGLMIEPLAIASPERNTALVFHPFAEVAAGGGFVTRDGRTGWVSDTSINAAVMEPFPVAIYANATFDRPDSRYPNDRDDNATGTFILGARPTPYDKLALFNVTVNSREGARLFDRAFEFTPALFAQDRERSLVTVSGAAWSHEFADRNVVQSMVAGTTVDQKSVTTDPFAFDSDGDLVSDSVIGLDRTQKLRQREIFGGVSHLLGIGDVTLRYGAEGGGSSFKLDQSTLLLDGSVGEARTRPDGEAWRVYADAVWDVTRNLKIEGGLFASSLKIGAQGGQERFDPRIGVAFQPADGQWLRAAYRQDSLYSSVVTLSPITTVGITPLQTPVGFGGRTETLAARWDAEWTRRLFTALEYQRQKVKGLSISVPESVRTADIAHADVDQLIASTNIWLTHGFGAFASYTRSWSEAKELNGDYFYRVAAGDPVPFLPKHYGRVGLAFAHPSMVKVTVAQNFVGSRTDSLGQKLDYFSTTDATATWELADKRVVLGLQALNLFDTKIEVFGRNRRAPIVLPAPIGALPAINGGQMLGAGRTITATARVRF</sequence>
<dbReference type="InterPro" id="IPR011990">
    <property type="entry name" value="TPR-like_helical_dom_sf"/>
</dbReference>
<keyword evidence="2" id="KW-0472">Membrane</keyword>
<name>A0ABU1DF50_9HYPH</name>
<proteinExistence type="predicted"/>
<reference evidence="6" key="1">
    <citation type="submission" date="2020-10" db="EMBL/GenBank/DDBJ databases">
        <authorList>
            <person name="Abbas A."/>
            <person name="Razzaq R."/>
            <person name="Waqas M."/>
            <person name="Abbas N."/>
            <person name="Nielsen T.K."/>
            <person name="Hansen L.H."/>
            <person name="Hussain S."/>
            <person name="Shahid M."/>
        </authorList>
    </citation>
    <scope>NUCLEOTIDE SEQUENCE</scope>
    <source>
        <strain evidence="6">S14</strain>
    </source>
</reference>
<organism evidence="6 7">
    <name type="scientific">Chelatococcus sambhunathii</name>
    <dbReference type="NCBI Taxonomy" id="363953"/>
    <lineage>
        <taxon>Bacteria</taxon>
        <taxon>Pseudomonadati</taxon>
        <taxon>Pseudomonadota</taxon>
        <taxon>Alphaproteobacteria</taxon>
        <taxon>Hyphomicrobiales</taxon>
        <taxon>Chelatococcaceae</taxon>
        <taxon>Chelatococcus</taxon>
    </lineage>
</organism>
<dbReference type="SUPFAM" id="SSF48452">
    <property type="entry name" value="TPR-like"/>
    <property type="match status" value="2"/>
</dbReference>
<dbReference type="Pfam" id="PF14559">
    <property type="entry name" value="TPR_19"/>
    <property type="match status" value="1"/>
</dbReference>
<keyword evidence="3" id="KW-0998">Cell outer membrane</keyword>
<dbReference type="PROSITE" id="PS01156">
    <property type="entry name" value="TONB_DEPENDENT_REC_2"/>
    <property type="match status" value="1"/>
</dbReference>
<dbReference type="Proteomes" id="UP001181622">
    <property type="component" value="Unassembled WGS sequence"/>
</dbReference>
<evidence type="ECO:0000256" key="3">
    <source>
        <dbReference type="ARBA" id="ARBA00023237"/>
    </source>
</evidence>
<dbReference type="Gene3D" id="2.60.120.1440">
    <property type="match status" value="1"/>
</dbReference>
<evidence type="ECO:0000313" key="6">
    <source>
        <dbReference type="EMBL" id="MDR4306735.1"/>
    </source>
</evidence>
<evidence type="ECO:0000256" key="1">
    <source>
        <dbReference type="ARBA" id="ARBA00004442"/>
    </source>
</evidence>
<gene>
    <name evidence="6" type="ORF">IHQ68_08900</name>
</gene>
<dbReference type="RefSeq" id="WP_309390885.1">
    <property type="nucleotide sequence ID" value="NZ_JADBEO010000015.1"/>
</dbReference>
<dbReference type="InterPro" id="IPR010917">
    <property type="entry name" value="TonB_rcpt_CS"/>
</dbReference>